<organism evidence="1 2">
    <name type="scientific">Rahnella laticis</name>
    <dbReference type="NCBI Taxonomy" id="2787622"/>
    <lineage>
        <taxon>Bacteria</taxon>
        <taxon>Pseudomonadati</taxon>
        <taxon>Pseudomonadota</taxon>
        <taxon>Gammaproteobacteria</taxon>
        <taxon>Enterobacterales</taxon>
        <taxon>Yersiniaceae</taxon>
        <taxon>Rahnella</taxon>
    </lineage>
</organism>
<keyword evidence="2" id="KW-1185">Reference proteome</keyword>
<sequence length="85" mass="9779">MNKRHYVRYAGNDMPLHAVLGQIIGKDDYFVTELARRLEIEANNEGEAIGFVRQVIIEIIADNEPPARETVSQRLMAKFEEQPHD</sequence>
<proteinExistence type="predicted"/>
<evidence type="ECO:0000313" key="2">
    <source>
        <dbReference type="Proteomes" id="UP000636811"/>
    </source>
</evidence>
<dbReference type="EMBL" id="JADOBI010000001">
    <property type="protein sequence ID" value="MBF7978071.1"/>
    <property type="molecule type" value="Genomic_DNA"/>
</dbReference>
<evidence type="ECO:0000313" key="1">
    <source>
        <dbReference type="EMBL" id="MBF7978071.1"/>
    </source>
</evidence>
<protein>
    <submittedName>
        <fullName evidence="1">Uncharacterized protein</fullName>
    </submittedName>
</protein>
<reference evidence="1 2" key="1">
    <citation type="submission" date="2020-11" db="EMBL/GenBank/DDBJ databases">
        <title>Taxonomic investigation of Rahnella strains.</title>
        <authorList>
            <person name="Lee S.D."/>
        </authorList>
    </citation>
    <scope>NUCLEOTIDE SEQUENCE [LARGE SCALE GENOMIC DNA]</scope>
    <source>
        <strain evidence="1 2">SAP-17</strain>
    </source>
</reference>
<accession>A0ABS0DZ03</accession>
<gene>
    <name evidence="1" type="ORF">IV433_01455</name>
</gene>
<comment type="caution">
    <text evidence="1">The sequence shown here is derived from an EMBL/GenBank/DDBJ whole genome shotgun (WGS) entry which is preliminary data.</text>
</comment>
<dbReference type="Proteomes" id="UP000636811">
    <property type="component" value="Unassembled WGS sequence"/>
</dbReference>
<name>A0ABS0DZ03_9GAMM</name>
<dbReference type="RefSeq" id="WP_195812735.1">
    <property type="nucleotide sequence ID" value="NZ_JADOBI010000001.1"/>
</dbReference>